<evidence type="ECO:0000256" key="4">
    <source>
        <dbReference type="ARBA" id="ARBA00022898"/>
    </source>
</evidence>
<evidence type="ECO:0000313" key="9">
    <source>
        <dbReference type="Proteomes" id="UP000193317"/>
    </source>
</evidence>
<comment type="similarity">
    <text evidence="2">Belongs to the Orn/Lys/Arg decarboxylase class-I family.</text>
</comment>
<keyword evidence="9" id="KW-1185">Reference proteome</keyword>
<dbReference type="InterPro" id="IPR015421">
    <property type="entry name" value="PyrdxlP-dep_Trfase_major"/>
</dbReference>
<keyword evidence="4" id="KW-0663">Pyridoxal phosphate</keyword>
<reference evidence="8 9" key="1">
    <citation type="submission" date="2016-01" db="EMBL/GenBank/DDBJ databases">
        <title>The new phylogeny of the genus Mycobacterium.</title>
        <authorList>
            <person name="Tarcisio F."/>
            <person name="Conor M."/>
            <person name="Antonella G."/>
            <person name="Elisabetta G."/>
            <person name="Giulia F.S."/>
            <person name="Sara T."/>
            <person name="Anna F."/>
            <person name="Clotilde B."/>
            <person name="Roberto B."/>
            <person name="Veronica D.S."/>
            <person name="Fabio R."/>
            <person name="Monica P."/>
            <person name="Olivier J."/>
            <person name="Enrico T."/>
            <person name="Nicola S."/>
        </authorList>
    </citation>
    <scope>NUCLEOTIDE SEQUENCE [LARGE SCALE GENOMIC DNA]</scope>
    <source>
        <strain evidence="8 9">DSM 44166</strain>
    </source>
</reference>
<dbReference type="EMBL" id="LQPW01000007">
    <property type="protein sequence ID" value="ORX18645.1"/>
    <property type="molecule type" value="Genomic_DNA"/>
</dbReference>
<name>A0A1X2FJM9_MYCSZ</name>
<dbReference type="InterPro" id="IPR008286">
    <property type="entry name" value="Prn/Lys/Arg_de-COase_C"/>
</dbReference>
<evidence type="ECO:0000256" key="2">
    <source>
        <dbReference type="ARBA" id="ARBA00010671"/>
    </source>
</evidence>
<organism evidence="8 9">
    <name type="scientific">Mycobacterium szulgai</name>
    <dbReference type="NCBI Taxonomy" id="1787"/>
    <lineage>
        <taxon>Bacteria</taxon>
        <taxon>Bacillati</taxon>
        <taxon>Actinomycetota</taxon>
        <taxon>Actinomycetes</taxon>
        <taxon>Mycobacteriales</taxon>
        <taxon>Mycobacteriaceae</taxon>
        <taxon>Mycobacterium</taxon>
    </lineage>
</organism>
<dbReference type="Gene3D" id="3.40.640.10">
    <property type="entry name" value="Type I PLP-dependent aspartate aminotransferase-like (Major domain)"/>
    <property type="match status" value="1"/>
</dbReference>
<dbReference type="GO" id="GO:0016831">
    <property type="term" value="F:carboxy-lyase activity"/>
    <property type="evidence" value="ECO:0007669"/>
    <property type="project" value="UniProtKB-KW"/>
</dbReference>
<dbReference type="SUPFAM" id="SSF53383">
    <property type="entry name" value="PLP-dependent transferases"/>
    <property type="match status" value="1"/>
</dbReference>
<dbReference type="InterPro" id="IPR036633">
    <property type="entry name" value="Prn/Lys/Arg_de-COase_C_sf"/>
</dbReference>
<dbReference type="PANTHER" id="PTHR43277:SF4">
    <property type="entry name" value="ARGININE DECARBOXYLASE"/>
    <property type="match status" value="1"/>
</dbReference>
<evidence type="ECO:0000256" key="3">
    <source>
        <dbReference type="ARBA" id="ARBA00022793"/>
    </source>
</evidence>
<protein>
    <submittedName>
        <fullName evidence="8">Amino acid decarboxylase</fullName>
    </submittedName>
</protein>
<comment type="caution">
    <text evidence="8">The sequence shown here is derived from an EMBL/GenBank/DDBJ whole genome shotgun (WGS) entry which is preliminary data.</text>
</comment>
<dbReference type="Gene3D" id="3.90.100.10">
    <property type="entry name" value="Orn/Lys/Arg decarboxylase, C-terminal domain"/>
    <property type="match status" value="1"/>
</dbReference>
<dbReference type="Proteomes" id="UP000193317">
    <property type="component" value="Unassembled WGS sequence"/>
</dbReference>
<gene>
    <name evidence="8" type="ORF">AWC27_17395</name>
</gene>
<dbReference type="InterPro" id="IPR052357">
    <property type="entry name" value="Orn_Lys_Arg_decarboxylase-I"/>
</dbReference>
<dbReference type="Pfam" id="PF03711">
    <property type="entry name" value="OKR_DC_1_C"/>
    <property type="match status" value="1"/>
</dbReference>
<feature type="domain" description="Orn/Lys/Arg decarboxylase C-terminal" evidence="7">
    <location>
        <begin position="411"/>
        <end position="452"/>
    </location>
</feature>
<dbReference type="Pfam" id="PF01276">
    <property type="entry name" value="OKR_DC_1"/>
    <property type="match status" value="1"/>
</dbReference>
<evidence type="ECO:0000256" key="1">
    <source>
        <dbReference type="ARBA" id="ARBA00001933"/>
    </source>
</evidence>
<evidence type="ECO:0000313" key="8">
    <source>
        <dbReference type="EMBL" id="ORX18645.1"/>
    </source>
</evidence>
<comment type="cofactor">
    <cofactor evidence="1">
        <name>pyridoxal 5'-phosphate</name>
        <dbReference type="ChEBI" id="CHEBI:597326"/>
    </cofactor>
</comment>
<dbReference type="InterPro" id="IPR000310">
    <property type="entry name" value="Orn/Lys/Arg_deCO2ase_major_dom"/>
</dbReference>
<keyword evidence="5" id="KW-0456">Lyase</keyword>
<evidence type="ECO:0000259" key="6">
    <source>
        <dbReference type="Pfam" id="PF01276"/>
    </source>
</evidence>
<proteinExistence type="inferred from homology"/>
<feature type="domain" description="Orn/Lys/Arg decarboxylases family 1 pyridoxal-P attachment site" evidence="6">
    <location>
        <begin position="2"/>
        <end position="304"/>
    </location>
</feature>
<accession>A0A1X2FJM9</accession>
<dbReference type="PANTHER" id="PTHR43277">
    <property type="entry name" value="ARGININE DECARBOXYLASE"/>
    <property type="match status" value="1"/>
</dbReference>
<dbReference type="SUPFAM" id="SSF55904">
    <property type="entry name" value="Ornithine decarboxylase C-terminal domain"/>
    <property type="match status" value="1"/>
</dbReference>
<sequence>MPYCAAIQAYSEVDYLRLVVPGHGGSILAQPELADLLGEQVLELDVAPLVHGIDQGPTPTALQQSVQLAAQAWGARRTWFLTNGASKGNLVACLALRHLGEHVVVERTVHSSVIDGMMLGGLSPHYIHPEVDAEVGAAHGLRPEALAATLDTHPEAVAVYVVTPSYFGAVADVAALAEVASAHNVPLVVDQAWGPHFGFHPALPANALSAGADLVISSTHKLGGSLTQTAMLHLGHGRFAEQLEPVVNRAFRSMQSTSASSLLMMSLDATRHALAVHGRERIQRSLDAVTELRAGIAAHGRFVDLSERFLRSPAVVAIDPLRVTIDTRAGGISGHAARQLLFHQHRIHLEMATDSAVVAVVGAGAAPDIPRLLQALHDLPDQGAAHSASITLPEPGPMATTLRHAYFAPDELVPAERAVGRISADAVAAYPPGIPNVLPGETLTQEVLDFLRDTAASPFGHIRGAADPAINQFRVLANM</sequence>
<dbReference type="InterPro" id="IPR015424">
    <property type="entry name" value="PyrdxlP-dep_Trfase"/>
</dbReference>
<evidence type="ECO:0000256" key="5">
    <source>
        <dbReference type="ARBA" id="ARBA00023239"/>
    </source>
</evidence>
<keyword evidence="3" id="KW-0210">Decarboxylase</keyword>
<dbReference type="AlphaFoldDB" id="A0A1X2FJM9"/>
<evidence type="ECO:0000259" key="7">
    <source>
        <dbReference type="Pfam" id="PF03711"/>
    </source>
</evidence>